<evidence type="ECO:0000313" key="16">
    <source>
        <dbReference type="Ensembl" id="ENSSAUP00010064122.1"/>
    </source>
</evidence>
<evidence type="ECO:0000256" key="4">
    <source>
        <dbReference type="ARBA" id="ARBA00022630"/>
    </source>
</evidence>
<dbReference type="Ensembl" id="ENSSAUT00010067185.1">
    <property type="protein sequence ID" value="ENSSAUP00010064122.1"/>
    <property type="gene ID" value="ENSSAUG00010025739.1"/>
</dbReference>
<evidence type="ECO:0000256" key="14">
    <source>
        <dbReference type="ARBA" id="ARBA00049267"/>
    </source>
</evidence>
<keyword evidence="4" id="KW-0285">Flavoprotein</keyword>
<comment type="function">
    <text evidence="13">Catalyzes the oxidation of D-2-hydroxyglutarate (D-2-HG) to alpha-ketoglutarate. Also catalyzes the oxidation of other D-2-hydroxyacids, such as D-malate (D-MAL) and D-lactate (D-LAC). Exhibits high activities towards D-2-HG and D-MAL but a very weak activity towards D-LAC.</text>
</comment>
<evidence type="ECO:0000256" key="10">
    <source>
        <dbReference type="ARBA" id="ARBA00023128"/>
    </source>
</evidence>
<gene>
    <name evidence="16" type="primary">D2HGDH</name>
    <name evidence="16" type="synonym">d2hgdh</name>
</gene>
<dbReference type="Gene3D" id="1.10.45.10">
    <property type="entry name" value="Vanillyl-alcohol Oxidase, Chain A, domain 4"/>
    <property type="match status" value="1"/>
</dbReference>
<dbReference type="InterPro" id="IPR016164">
    <property type="entry name" value="FAD-linked_Oxase-like_C"/>
</dbReference>
<dbReference type="InterPro" id="IPR016171">
    <property type="entry name" value="Vanillyl_alc_oxidase_C-sub2"/>
</dbReference>
<evidence type="ECO:0000256" key="13">
    <source>
        <dbReference type="ARBA" id="ARBA00045410"/>
    </source>
</evidence>
<keyword evidence="10" id="KW-0496">Mitochondrion</keyword>
<evidence type="ECO:0000256" key="9">
    <source>
        <dbReference type="ARBA" id="ARBA00023002"/>
    </source>
</evidence>
<comment type="subcellular location">
    <subcellularLocation>
        <location evidence="2">Mitochondrion</location>
    </subcellularLocation>
</comment>
<evidence type="ECO:0000256" key="12">
    <source>
        <dbReference type="ARBA" id="ARBA00039639"/>
    </source>
</evidence>
<dbReference type="OMA" id="YNEDWMR"/>
<dbReference type="SUPFAM" id="SSF55103">
    <property type="entry name" value="FAD-linked oxidases, C-terminal domain"/>
    <property type="match status" value="1"/>
</dbReference>
<proteinExistence type="inferred from homology"/>
<feature type="domain" description="FAD-binding PCMH-type" evidence="15">
    <location>
        <begin position="131"/>
        <end position="310"/>
    </location>
</feature>
<evidence type="ECO:0000256" key="6">
    <source>
        <dbReference type="ARBA" id="ARBA00022827"/>
    </source>
</evidence>
<dbReference type="PANTHER" id="PTHR43716">
    <property type="entry name" value="D-2-HYDROXYGLUTARATE DEHYDROGENASE, MITOCHONDRIAL"/>
    <property type="match status" value="1"/>
</dbReference>
<dbReference type="Gene3D" id="3.30.43.10">
    <property type="entry name" value="Uridine Diphospho-n-acetylenolpyruvylglucosamine Reductase, domain 2"/>
    <property type="match status" value="1"/>
</dbReference>
<evidence type="ECO:0000313" key="17">
    <source>
        <dbReference type="Proteomes" id="UP000472265"/>
    </source>
</evidence>
<dbReference type="FunCoup" id="A0A671YKE4">
    <property type="interactions" value="1065"/>
</dbReference>
<dbReference type="FunFam" id="3.30.43.10:FF:000002">
    <property type="entry name" value="D-2-hydroxyglutarate dehydrogenase, mitochondrial"/>
    <property type="match status" value="1"/>
</dbReference>
<dbReference type="GO" id="GO:0006108">
    <property type="term" value="P:malate metabolic process"/>
    <property type="evidence" value="ECO:0007669"/>
    <property type="project" value="UniProtKB-ARBA"/>
</dbReference>
<keyword evidence="7" id="KW-0862">Zinc</keyword>
<dbReference type="GeneTree" id="ENSGT00550000075086"/>
<dbReference type="FunFam" id="1.10.45.10:FF:000001">
    <property type="entry name" value="D-lactate dehydrogenase mitochondrial"/>
    <property type="match status" value="1"/>
</dbReference>
<dbReference type="FunFam" id="3.30.465.10:FF:000053">
    <property type="entry name" value="D-lactate dehydrogenase (Cytochrome), putative"/>
    <property type="match status" value="1"/>
</dbReference>
<dbReference type="Gene3D" id="3.30.465.10">
    <property type="match status" value="1"/>
</dbReference>
<dbReference type="Pfam" id="PF01565">
    <property type="entry name" value="FAD_binding_4"/>
    <property type="match status" value="1"/>
</dbReference>
<comment type="cofactor">
    <cofactor evidence="1">
        <name>FAD</name>
        <dbReference type="ChEBI" id="CHEBI:57692"/>
    </cofactor>
</comment>
<protein>
    <recommendedName>
        <fullName evidence="12">D-2-hydroxyglutarate dehydrogenase, mitochondrial</fullName>
        <ecNumber evidence="11">1.1.99.39</ecNumber>
    </recommendedName>
</protein>
<evidence type="ECO:0000256" key="1">
    <source>
        <dbReference type="ARBA" id="ARBA00001974"/>
    </source>
</evidence>
<dbReference type="InterPro" id="IPR036318">
    <property type="entry name" value="FAD-bd_PCMH-like_sf"/>
</dbReference>
<dbReference type="InterPro" id="IPR016169">
    <property type="entry name" value="FAD-bd_PCMH_sub2"/>
</dbReference>
<evidence type="ECO:0000256" key="8">
    <source>
        <dbReference type="ARBA" id="ARBA00022946"/>
    </source>
</evidence>
<evidence type="ECO:0000256" key="2">
    <source>
        <dbReference type="ARBA" id="ARBA00004173"/>
    </source>
</evidence>
<evidence type="ECO:0000256" key="5">
    <source>
        <dbReference type="ARBA" id="ARBA00022723"/>
    </source>
</evidence>
<reference evidence="16" key="1">
    <citation type="submission" date="2021-04" db="EMBL/GenBank/DDBJ databases">
        <authorList>
            <consortium name="Wellcome Sanger Institute Data Sharing"/>
        </authorList>
    </citation>
    <scope>NUCLEOTIDE SEQUENCE [LARGE SCALE GENOMIC DNA]</scope>
</reference>
<dbReference type="InterPro" id="IPR016167">
    <property type="entry name" value="FAD-bd_PCMH_sub1"/>
</dbReference>
<dbReference type="Gene3D" id="3.30.70.2190">
    <property type="match status" value="1"/>
</dbReference>
<keyword evidence="8" id="KW-0809">Transit peptide</keyword>
<dbReference type="InterPro" id="IPR006094">
    <property type="entry name" value="Oxid_FAD_bind_N"/>
</dbReference>
<dbReference type="InterPro" id="IPR051264">
    <property type="entry name" value="FAD-oxidored/transferase_4"/>
</dbReference>
<dbReference type="InterPro" id="IPR016166">
    <property type="entry name" value="FAD-bd_PCMH"/>
</dbReference>
<reference evidence="16" key="2">
    <citation type="submission" date="2025-08" db="UniProtKB">
        <authorList>
            <consortium name="Ensembl"/>
        </authorList>
    </citation>
    <scope>IDENTIFICATION</scope>
</reference>
<dbReference type="Gene3D" id="3.30.70.2740">
    <property type="match status" value="1"/>
</dbReference>
<dbReference type="AlphaFoldDB" id="A0A671YKE4"/>
<dbReference type="GO" id="GO:0051990">
    <property type="term" value="F:(R)-2-hydroxyglutarate dehydrogenase activity"/>
    <property type="evidence" value="ECO:0007669"/>
    <property type="project" value="UniProtKB-EC"/>
</dbReference>
<accession>A0A671YKE4</accession>
<keyword evidence="5" id="KW-0479">Metal-binding</keyword>
<dbReference type="EC" id="1.1.99.39" evidence="11"/>
<dbReference type="InParanoid" id="A0A671YKE4"/>
<dbReference type="Proteomes" id="UP000472265">
    <property type="component" value="Chromosome 16"/>
</dbReference>
<evidence type="ECO:0000256" key="11">
    <source>
        <dbReference type="ARBA" id="ARBA00039003"/>
    </source>
</evidence>
<keyword evidence="9" id="KW-0560">Oxidoreductase</keyword>
<dbReference type="FunFam" id="3.30.70.2190:FF:000001">
    <property type="entry name" value="D-2-hydroxyglutarate dehydrogenase mitochondrial"/>
    <property type="match status" value="1"/>
</dbReference>
<dbReference type="GO" id="GO:0046872">
    <property type="term" value="F:metal ion binding"/>
    <property type="evidence" value="ECO:0007669"/>
    <property type="project" value="UniProtKB-KW"/>
</dbReference>
<organism evidence="16 17">
    <name type="scientific">Sparus aurata</name>
    <name type="common">Gilthead sea bream</name>
    <dbReference type="NCBI Taxonomy" id="8175"/>
    <lineage>
        <taxon>Eukaryota</taxon>
        <taxon>Metazoa</taxon>
        <taxon>Chordata</taxon>
        <taxon>Craniata</taxon>
        <taxon>Vertebrata</taxon>
        <taxon>Euteleostomi</taxon>
        <taxon>Actinopterygii</taxon>
        <taxon>Neopterygii</taxon>
        <taxon>Teleostei</taxon>
        <taxon>Neoteleostei</taxon>
        <taxon>Acanthomorphata</taxon>
        <taxon>Eupercaria</taxon>
        <taxon>Spariformes</taxon>
        <taxon>Sparidae</taxon>
        <taxon>Sparus</taxon>
    </lineage>
</organism>
<comment type="similarity">
    <text evidence="3">Belongs to the FAD-binding oxidoreductase/transferase type 4 family.</text>
</comment>
<evidence type="ECO:0000259" key="15">
    <source>
        <dbReference type="PROSITE" id="PS51387"/>
    </source>
</evidence>
<evidence type="ECO:0000256" key="3">
    <source>
        <dbReference type="ARBA" id="ARBA00008000"/>
    </source>
</evidence>
<dbReference type="SUPFAM" id="SSF56176">
    <property type="entry name" value="FAD-binding/transporter-associated domain-like"/>
    <property type="match status" value="1"/>
</dbReference>
<dbReference type="FunFam" id="3.30.70.2740:FF:000002">
    <property type="entry name" value="D-2-hydroxyglutarate dehydrogenase mitochondrial"/>
    <property type="match status" value="1"/>
</dbReference>
<sequence>MIHSTSFLQPVLPTLHAISPVMVGIFQRTLKLRAALRHLSTFSSPAAATHALLSPCSKLLPATSWPFGLSCQKLQTRADGPTPSPAAAPDRLPFSRITPEDLSFFRTILPGRAITDPDLLESSNVDWLKSVKGSSEVLLRPQTTEEVSQILKYCNSRNLAVNPQGGNTGLVGGSVPVYDEIVLSTALMNNILTFDSISGILTCQAGCVLENLSLYLEERDYIMPLDLGAKGSCHIGGNVATNAGGLRLLRYGSLHGTVLGLEVVLADGRVLDCLATLRKDNTGYDLKQLFIGSEGTLGIITAVSVLCPRKPKSVNVVFLGCETFEQLLKTFQLSRGMLGEILSAFEFLDSECMRLLNTHLKLLNPISDCPFYVVIETSGSDPTHDGEKLHNFLEEAMTSSLVTDGTVATEDSKIKGLWSMRERVTEALTHEGFTYKYDISLPVERIYQLVTDMREHLQDRAKSVVGYGHVGDGNLHLNITSPAKDPALLAAIEPFVYEWTARYNGSISAEHGLGLKKRNYIYYSKASQAVSLMGNIKAMLDPKGILNPYKTLPDNLK</sequence>
<keyword evidence="17" id="KW-1185">Reference proteome</keyword>
<keyword evidence="6" id="KW-0274">FAD</keyword>
<dbReference type="PROSITE" id="PS51387">
    <property type="entry name" value="FAD_PCMH"/>
    <property type="match status" value="1"/>
</dbReference>
<evidence type="ECO:0000256" key="7">
    <source>
        <dbReference type="ARBA" id="ARBA00022833"/>
    </source>
</evidence>
<comment type="catalytic activity">
    <reaction evidence="14">
        <text>(R)-malate + A = oxaloacetate + AH2</text>
        <dbReference type="Rhea" id="RHEA:67460"/>
        <dbReference type="ChEBI" id="CHEBI:13193"/>
        <dbReference type="ChEBI" id="CHEBI:15588"/>
        <dbReference type="ChEBI" id="CHEBI:16452"/>
        <dbReference type="ChEBI" id="CHEBI:17499"/>
    </reaction>
    <physiologicalReaction direction="left-to-right" evidence="14">
        <dbReference type="Rhea" id="RHEA:67461"/>
    </physiologicalReaction>
</comment>
<dbReference type="GO" id="GO:0071949">
    <property type="term" value="F:FAD binding"/>
    <property type="evidence" value="ECO:0007669"/>
    <property type="project" value="InterPro"/>
</dbReference>
<dbReference type="InterPro" id="IPR004113">
    <property type="entry name" value="FAD-bd_oxidored_4_C"/>
</dbReference>
<dbReference type="PANTHER" id="PTHR43716:SF1">
    <property type="entry name" value="D-2-HYDROXYGLUTARATE DEHYDROGENASE, MITOCHONDRIAL"/>
    <property type="match status" value="1"/>
</dbReference>
<dbReference type="GO" id="GO:0005739">
    <property type="term" value="C:mitochondrion"/>
    <property type="evidence" value="ECO:0007669"/>
    <property type="project" value="UniProtKB-SubCell"/>
</dbReference>
<name>A0A671YKE4_SPAAU</name>
<dbReference type="Pfam" id="PF02913">
    <property type="entry name" value="FAD-oxidase_C"/>
    <property type="match status" value="1"/>
</dbReference>
<reference evidence="16" key="3">
    <citation type="submission" date="2025-09" db="UniProtKB">
        <authorList>
            <consortium name="Ensembl"/>
        </authorList>
    </citation>
    <scope>IDENTIFICATION</scope>
</reference>